<organism evidence="1 2">
    <name type="scientific">Helianthus annuus</name>
    <name type="common">Common sunflower</name>
    <dbReference type="NCBI Taxonomy" id="4232"/>
    <lineage>
        <taxon>Eukaryota</taxon>
        <taxon>Viridiplantae</taxon>
        <taxon>Streptophyta</taxon>
        <taxon>Embryophyta</taxon>
        <taxon>Tracheophyta</taxon>
        <taxon>Spermatophyta</taxon>
        <taxon>Magnoliopsida</taxon>
        <taxon>eudicotyledons</taxon>
        <taxon>Gunneridae</taxon>
        <taxon>Pentapetalae</taxon>
        <taxon>asterids</taxon>
        <taxon>campanulids</taxon>
        <taxon>Asterales</taxon>
        <taxon>Asteraceae</taxon>
        <taxon>Asteroideae</taxon>
        <taxon>Heliantheae alliance</taxon>
        <taxon>Heliantheae</taxon>
        <taxon>Helianthus</taxon>
    </lineage>
</organism>
<keyword evidence="2" id="KW-1185">Reference proteome</keyword>
<dbReference type="InterPro" id="IPR032675">
    <property type="entry name" value="LRR_dom_sf"/>
</dbReference>
<evidence type="ECO:0000313" key="2">
    <source>
        <dbReference type="Proteomes" id="UP000215914"/>
    </source>
</evidence>
<dbReference type="PANTHER" id="PTHR15140">
    <property type="entry name" value="TUBULIN-SPECIFIC CHAPERONE E"/>
    <property type="match status" value="1"/>
</dbReference>
<dbReference type="Gramene" id="mRNA:HanXRQr2_Chr10g0457621">
    <property type="protein sequence ID" value="CDS:HanXRQr2_Chr10g0457621.1"/>
    <property type="gene ID" value="HanXRQr2_Chr10g0457621"/>
</dbReference>
<dbReference type="Gene3D" id="3.80.10.10">
    <property type="entry name" value="Ribonuclease Inhibitor"/>
    <property type="match status" value="1"/>
</dbReference>
<comment type="caution">
    <text evidence="1">The sequence shown here is derived from an EMBL/GenBank/DDBJ whole genome shotgun (WGS) entry which is preliminary data.</text>
</comment>
<gene>
    <name evidence="1" type="ORF">HanXRQr2_Chr10g0457621</name>
</gene>
<sequence>MLDWGQMSILGKLLGLEVLKLGDNAFVGERWVTPVGGFVQLSVLQIGKTNLVHWEAVAHQFPLLRRVSMKYCEQLVAIP</sequence>
<reference evidence="1" key="2">
    <citation type="submission" date="2020-06" db="EMBL/GenBank/DDBJ databases">
        <title>Helianthus annuus Genome sequencing and assembly Release 2.</title>
        <authorList>
            <person name="Gouzy J."/>
            <person name="Langlade N."/>
            <person name="Munos S."/>
        </authorList>
    </citation>
    <scope>NUCLEOTIDE SEQUENCE</scope>
    <source>
        <tissue evidence="1">Leaves</tissue>
    </source>
</reference>
<evidence type="ECO:0000313" key="1">
    <source>
        <dbReference type="EMBL" id="KAF5787861.1"/>
    </source>
</evidence>
<name>A0A9K3I139_HELAN</name>
<reference evidence="1" key="1">
    <citation type="journal article" date="2017" name="Nature">
        <title>The sunflower genome provides insights into oil metabolism, flowering and Asterid evolution.</title>
        <authorList>
            <person name="Badouin H."/>
            <person name="Gouzy J."/>
            <person name="Grassa C.J."/>
            <person name="Murat F."/>
            <person name="Staton S.E."/>
            <person name="Cottret L."/>
            <person name="Lelandais-Briere C."/>
            <person name="Owens G.L."/>
            <person name="Carrere S."/>
            <person name="Mayjonade B."/>
            <person name="Legrand L."/>
            <person name="Gill N."/>
            <person name="Kane N.C."/>
            <person name="Bowers J.E."/>
            <person name="Hubner S."/>
            <person name="Bellec A."/>
            <person name="Berard A."/>
            <person name="Berges H."/>
            <person name="Blanchet N."/>
            <person name="Boniface M.C."/>
            <person name="Brunel D."/>
            <person name="Catrice O."/>
            <person name="Chaidir N."/>
            <person name="Claudel C."/>
            <person name="Donnadieu C."/>
            <person name="Faraut T."/>
            <person name="Fievet G."/>
            <person name="Helmstetter N."/>
            <person name="King M."/>
            <person name="Knapp S.J."/>
            <person name="Lai Z."/>
            <person name="Le Paslier M.C."/>
            <person name="Lippi Y."/>
            <person name="Lorenzon L."/>
            <person name="Mandel J.R."/>
            <person name="Marage G."/>
            <person name="Marchand G."/>
            <person name="Marquand E."/>
            <person name="Bret-Mestries E."/>
            <person name="Morien E."/>
            <person name="Nambeesan S."/>
            <person name="Nguyen T."/>
            <person name="Pegot-Espagnet P."/>
            <person name="Pouilly N."/>
            <person name="Raftis F."/>
            <person name="Sallet E."/>
            <person name="Schiex T."/>
            <person name="Thomas J."/>
            <person name="Vandecasteele C."/>
            <person name="Vares D."/>
            <person name="Vear F."/>
            <person name="Vautrin S."/>
            <person name="Crespi M."/>
            <person name="Mangin B."/>
            <person name="Burke J.M."/>
            <person name="Salse J."/>
            <person name="Munos S."/>
            <person name="Vincourt P."/>
            <person name="Rieseberg L.H."/>
            <person name="Langlade N.B."/>
        </authorList>
    </citation>
    <scope>NUCLEOTIDE SEQUENCE</scope>
    <source>
        <tissue evidence="1">Leaves</tissue>
    </source>
</reference>
<protein>
    <submittedName>
        <fullName evidence="1">Leucine-rich repeat domain superfamily</fullName>
    </submittedName>
</protein>
<accession>A0A9K3I139</accession>
<dbReference type="EMBL" id="MNCJ02000325">
    <property type="protein sequence ID" value="KAF5787861.1"/>
    <property type="molecule type" value="Genomic_DNA"/>
</dbReference>
<proteinExistence type="predicted"/>
<dbReference type="PANTHER" id="PTHR15140:SF56">
    <property type="entry name" value="NB-ARC DOMAIN-CONTAINING PROTEIN"/>
    <property type="match status" value="1"/>
</dbReference>
<dbReference type="Proteomes" id="UP000215914">
    <property type="component" value="Unassembled WGS sequence"/>
</dbReference>
<dbReference type="AlphaFoldDB" id="A0A9K3I139"/>